<keyword evidence="4" id="KW-1003">Cell membrane</keyword>
<reference evidence="16 17" key="1">
    <citation type="journal article" date="2017" name="ISME J.">
        <title>Energy and carbon metabolisms in a deep terrestrial subsurface fluid microbial community.</title>
        <authorList>
            <person name="Momper L."/>
            <person name="Jungbluth S.P."/>
            <person name="Lee M.D."/>
            <person name="Amend J.P."/>
        </authorList>
    </citation>
    <scope>NUCLEOTIDE SEQUENCE [LARGE SCALE GENOMIC DNA]</scope>
    <source>
        <strain evidence="16">SURF_26</strain>
    </source>
</reference>
<dbReference type="AlphaFoldDB" id="A0A3A4QX21"/>
<evidence type="ECO:0000256" key="4">
    <source>
        <dbReference type="ARBA" id="ARBA00022475"/>
    </source>
</evidence>
<keyword evidence="6" id="KW-0808">Transferase</keyword>
<dbReference type="PRINTS" id="PR00344">
    <property type="entry name" value="BCTRLSENSOR"/>
</dbReference>
<feature type="domain" description="HAMP" evidence="15">
    <location>
        <begin position="191"/>
        <end position="243"/>
    </location>
</feature>
<name>A0A3A4QX21_9BACT</name>
<dbReference type="PROSITE" id="PS50109">
    <property type="entry name" value="HIS_KIN"/>
    <property type="match status" value="1"/>
</dbReference>
<evidence type="ECO:0000256" key="12">
    <source>
        <dbReference type="SAM" id="Phobius"/>
    </source>
</evidence>
<dbReference type="EMBL" id="QZJZ01000083">
    <property type="protein sequence ID" value="RJP57269.1"/>
    <property type="molecule type" value="Genomic_DNA"/>
</dbReference>
<dbReference type="InterPro" id="IPR050351">
    <property type="entry name" value="BphY/WalK/GraS-like"/>
</dbReference>
<feature type="domain" description="Histidine kinase" evidence="13">
    <location>
        <begin position="372"/>
        <end position="591"/>
    </location>
</feature>
<dbReference type="InterPro" id="IPR036097">
    <property type="entry name" value="HisK_dim/P_sf"/>
</dbReference>
<dbReference type="PROSITE" id="PS50885">
    <property type="entry name" value="HAMP"/>
    <property type="match status" value="1"/>
</dbReference>
<dbReference type="GO" id="GO:0005524">
    <property type="term" value="F:ATP binding"/>
    <property type="evidence" value="ECO:0007669"/>
    <property type="project" value="UniProtKB-KW"/>
</dbReference>
<dbReference type="Gene3D" id="6.10.340.10">
    <property type="match status" value="1"/>
</dbReference>
<organism evidence="16 17">
    <name type="scientific">Candidatus Auribacter fodinae</name>
    <dbReference type="NCBI Taxonomy" id="2093366"/>
    <lineage>
        <taxon>Bacteria</taxon>
        <taxon>Pseudomonadati</taxon>
        <taxon>Candidatus Auribacterota</taxon>
        <taxon>Candidatus Auribacteria</taxon>
        <taxon>Candidatus Auribacterales</taxon>
        <taxon>Candidatus Auribacteraceae</taxon>
        <taxon>Candidatus Auribacter</taxon>
    </lineage>
</organism>
<dbReference type="Pfam" id="PF00512">
    <property type="entry name" value="HisKA"/>
    <property type="match status" value="1"/>
</dbReference>
<dbReference type="InterPro" id="IPR013767">
    <property type="entry name" value="PAS_fold"/>
</dbReference>
<dbReference type="FunFam" id="3.30.565.10:FF:000006">
    <property type="entry name" value="Sensor histidine kinase WalK"/>
    <property type="match status" value="1"/>
</dbReference>
<dbReference type="Gene3D" id="1.10.287.130">
    <property type="match status" value="1"/>
</dbReference>
<keyword evidence="11 12" id="KW-0472">Membrane</keyword>
<dbReference type="GO" id="GO:0004721">
    <property type="term" value="F:phosphoprotein phosphatase activity"/>
    <property type="evidence" value="ECO:0007669"/>
    <property type="project" value="TreeGrafter"/>
</dbReference>
<feature type="domain" description="PAC" evidence="14">
    <location>
        <begin position="316"/>
        <end position="368"/>
    </location>
</feature>
<dbReference type="PANTHER" id="PTHR45453">
    <property type="entry name" value="PHOSPHATE REGULON SENSOR PROTEIN PHOR"/>
    <property type="match status" value="1"/>
</dbReference>
<feature type="transmembrane region" description="Helical" evidence="12">
    <location>
        <begin position="6"/>
        <end position="28"/>
    </location>
</feature>
<dbReference type="Gene3D" id="3.30.565.10">
    <property type="entry name" value="Histidine kinase-like ATPase, C-terminal domain"/>
    <property type="match status" value="1"/>
</dbReference>
<dbReference type="SMART" id="SM00388">
    <property type="entry name" value="HisKA"/>
    <property type="match status" value="1"/>
</dbReference>
<proteinExistence type="predicted"/>
<dbReference type="CDD" id="cd00082">
    <property type="entry name" value="HisKA"/>
    <property type="match status" value="1"/>
</dbReference>
<dbReference type="CDD" id="cd00130">
    <property type="entry name" value="PAS"/>
    <property type="match status" value="1"/>
</dbReference>
<dbReference type="Gene3D" id="3.30.450.20">
    <property type="entry name" value="PAS domain"/>
    <property type="match status" value="2"/>
</dbReference>
<sequence length="591" mass="66294">MKKQKVLQSLLIPYLILIVSIVIILIIWQARTFSSFQLDLAQQNLIDRAHLIKEVVKSYFIAGKQADMNDEIKNITRYFDTRITVILPSGEVLADSEHDPATMENHGDRPEIKKAFLGNTGISIRSSSTLKKTFTYTTSPVIIDNKVVAVVRTSLPLNLIDKNISVVIRKFMTAGLVMAVLAGAASFILVRRLTYTLDELQQGAQRFASGDLHFRLPVLKSSEMNTLAESLNQMAAQLDDRIHTIIEQKNQLDAILSSMIEGVIAVDTDERILSINRAASLTFKVKEHQYASKSIQELIRNSHLHMLIHSVLQHNTPVEETIVLLNGEEKYLKAHGMLLRDAKGNTIGAVVVFHDITRLRKLENVRQEFVANVSHELKTPVTSIKGFVETLMDGAVNDKEDAHRFLEKIKNHTNRLNSIIDDLLQLAKVERQSEAEEIELKKGLLASTIKSAITFCEVKAKIKNISFEFIDKSEHEISANFPLIEQAVINLLSNAIKYSNPASKIFIRLYEQNNHQVIAVEDFGCGIAAEHLPRLFERFYRVDPARSRKLGGTGLGLAIVKHIVQAHNGHVNVDSAVGKGSVFYIHLPMKQ</sequence>
<dbReference type="InterPro" id="IPR005467">
    <property type="entry name" value="His_kinase_dom"/>
</dbReference>
<dbReference type="InterPro" id="IPR004358">
    <property type="entry name" value="Sig_transdc_His_kin-like_C"/>
</dbReference>
<dbReference type="InterPro" id="IPR003660">
    <property type="entry name" value="HAMP_dom"/>
</dbReference>
<evidence type="ECO:0000259" key="13">
    <source>
        <dbReference type="PROSITE" id="PS50109"/>
    </source>
</evidence>
<keyword evidence="5" id="KW-0597">Phosphoprotein</keyword>
<evidence type="ECO:0000256" key="11">
    <source>
        <dbReference type="ARBA" id="ARBA00023136"/>
    </source>
</evidence>
<comment type="subcellular location">
    <subcellularLocation>
        <location evidence="2">Cell membrane</location>
    </subcellularLocation>
</comment>
<dbReference type="InterPro" id="IPR000014">
    <property type="entry name" value="PAS"/>
</dbReference>
<dbReference type="GO" id="GO:0006355">
    <property type="term" value="P:regulation of DNA-templated transcription"/>
    <property type="evidence" value="ECO:0007669"/>
    <property type="project" value="InterPro"/>
</dbReference>
<dbReference type="InterPro" id="IPR035965">
    <property type="entry name" value="PAS-like_dom_sf"/>
</dbReference>
<dbReference type="SMART" id="SM00304">
    <property type="entry name" value="HAMP"/>
    <property type="match status" value="1"/>
</dbReference>
<comment type="catalytic activity">
    <reaction evidence="1">
        <text>ATP + protein L-histidine = ADP + protein N-phospho-L-histidine.</text>
        <dbReference type="EC" id="2.7.13.3"/>
    </reaction>
</comment>
<evidence type="ECO:0000259" key="14">
    <source>
        <dbReference type="PROSITE" id="PS50113"/>
    </source>
</evidence>
<keyword evidence="7" id="KW-0547">Nucleotide-binding</keyword>
<evidence type="ECO:0000313" key="17">
    <source>
        <dbReference type="Proteomes" id="UP000266426"/>
    </source>
</evidence>
<keyword evidence="12" id="KW-1133">Transmembrane helix</keyword>
<evidence type="ECO:0000256" key="5">
    <source>
        <dbReference type="ARBA" id="ARBA00022553"/>
    </source>
</evidence>
<comment type="caution">
    <text evidence="16">The sequence shown here is derived from an EMBL/GenBank/DDBJ whole genome shotgun (WGS) entry which is preliminary data.</text>
</comment>
<evidence type="ECO:0000256" key="9">
    <source>
        <dbReference type="ARBA" id="ARBA00022840"/>
    </source>
</evidence>
<dbReference type="Pfam" id="PF00672">
    <property type="entry name" value="HAMP"/>
    <property type="match status" value="1"/>
</dbReference>
<protein>
    <recommendedName>
        <fullName evidence="3">histidine kinase</fullName>
        <ecNumber evidence="3">2.7.13.3</ecNumber>
    </recommendedName>
</protein>
<dbReference type="Proteomes" id="UP000266426">
    <property type="component" value="Unassembled WGS sequence"/>
</dbReference>
<dbReference type="SUPFAM" id="SSF158472">
    <property type="entry name" value="HAMP domain-like"/>
    <property type="match status" value="1"/>
</dbReference>
<dbReference type="InterPro" id="IPR036890">
    <property type="entry name" value="HATPase_C_sf"/>
</dbReference>
<dbReference type="SUPFAM" id="SSF47384">
    <property type="entry name" value="Homodimeric domain of signal transducing histidine kinase"/>
    <property type="match status" value="1"/>
</dbReference>
<evidence type="ECO:0000256" key="7">
    <source>
        <dbReference type="ARBA" id="ARBA00022741"/>
    </source>
</evidence>
<evidence type="ECO:0000313" key="16">
    <source>
        <dbReference type="EMBL" id="RJP57269.1"/>
    </source>
</evidence>
<evidence type="ECO:0000256" key="3">
    <source>
        <dbReference type="ARBA" id="ARBA00012438"/>
    </source>
</evidence>
<keyword evidence="10" id="KW-0902">Two-component regulatory system</keyword>
<dbReference type="FunFam" id="1.10.287.130:FF:000008">
    <property type="entry name" value="Two-component sensor histidine kinase"/>
    <property type="match status" value="1"/>
</dbReference>
<dbReference type="PANTHER" id="PTHR45453:SF1">
    <property type="entry name" value="PHOSPHATE REGULON SENSOR PROTEIN PHOR"/>
    <property type="match status" value="1"/>
</dbReference>
<dbReference type="SUPFAM" id="SSF55874">
    <property type="entry name" value="ATPase domain of HSP90 chaperone/DNA topoisomerase II/histidine kinase"/>
    <property type="match status" value="1"/>
</dbReference>
<dbReference type="InterPro" id="IPR000700">
    <property type="entry name" value="PAS-assoc_C"/>
</dbReference>
<dbReference type="SUPFAM" id="SSF55785">
    <property type="entry name" value="PYP-like sensor domain (PAS domain)"/>
    <property type="match status" value="1"/>
</dbReference>
<dbReference type="PROSITE" id="PS50113">
    <property type="entry name" value="PAC"/>
    <property type="match status" value="1"/>
</dbReference>
<dbReference type="InterPro" id="IPR003594">
    <property type="entry name" value="HATPase_dom"/>
</dbReference>
<evidence type="ECO:0000256" key="1">
    <source>
        <dbReference type="ARBA" id="ARBA00000085"/>
    </source>
</evidence>
<dbReference type="GO" id="GO:0005886">
    <property type="term" value="C:plasma membrane"/>
    <property type="evidence" value="ECO:0007669"/>
    <property type="project" value="UniProtKB-SubCell"/>
</dbReference>
<dbReference type="GO" id="GO:0000155">
    <property type="term" value="F:phosphorelay sensor kinase activity"/>
    <property type="evidence" value="ECO:0007669"/>
    <property type="project" value="InterPro"/>
</dbReference>
<keyword evidence="9" id="KW-0067">ATP-binding</keyword>
<gene>
    <name evidence="16" type="ORF">C4541_10440</name>
</gene>
<evidence type="ECO:0000256" key="6">
    <source>
        <dbReference type="ARBA" id="ARBA00022679"/>
    </source>
</evidence>
<dbReference type="SMART" id="SM00387">
    <property type="entry name" value="HATPase_c"/>
    <property type="match status" value="1"/>
</dbReference>
<dbReference type="EC" id="2.7.13.3" evidence="3"/>
<accession>A0A3A4QX21</accession>
<dbReference type="CDD" id="cd06225">
    <property type="entry name" value="HAMP"/>
    <property type="match status" value="1"/>
</dbReference>
<dbReference type="Pfam" id="PF02518">
    <property type="entry name" value="HATPase_c"/>
    <property type="match status" value="1"/>
</dbReference>
<evidence type="ECO:0000259" key="15">
    <source>
        <dbReference type="PROSITE" id="PS50885"/>
    </source>
</evidence>
<keyword evidence="12" id="KW-0812">Transmembrane</keyword>
<dbReference type="GO" id="GO:0016036">
    <property type="term" value="P:cellular response to phosphate starvation"/>
    <property type="evidence" value="ECO:0007669"/>
    <property type="project" value="TreeGrafter"/>
</dbReference>
<dbReference type="CDD" id="cd00075">
    <property type="entry name" value="HATPase"/>
    <property type="match status" value="1"/>
</dbReference>
<evidence type="ECO:0000256" key="10">
    <source>
        <dbReference type="ARBA" id="ARBA00023012"/>
    </source>
</evidence>
<dbReference type="Pfam" id="PF00989">
    <property type="entry name" value="PAS"/>
    <property type="match status" value="1"/>
</dbReference>
<dbReference type="NCBIfam" id="TIGR00229">
    <property type="entry name" value="sensory_box"/>
    <property type="match status" value="1"/>
</dbReference>
<evidence type="ECO:0000256" key="2">
    <source>
        <dbReference type="ARBA" id="ARBA00004236"/>
    </source>
</evidence>
<evidence type="ECO:0000256" key="8">
    <source>
        <dbReference type="ARBA" id="ARBA00022777"/>
    </source>
</evidence>
<dbReference type="SMART" id="SM00091">
    <property type="entry name" value="PAS"/>
    <property type="match status" value="1"/>
</dbReference>
<dbReference type="InterPro" id="IPR003661">
    <property type="entry name" value="HisK_dim/P_dom"/>
</dbReference>
<keyword evidence="8" id="KW-0418">Kinase</keyword>